<evidence type="ECO:0000256" key="3">
    <source>
        <dbReference type="ARBA" id="ARBA00022692"/>
    </source>
</evidence>
<keyword evidence="2" id="KW-1003">Cell membrane</keyword>
<sequence>MIKNYLKIALRNLARHKQMTLINVLGLAVGMAACIVILLFVQYELSYDRYHEKADRIYRISREFYNSDKETNLHLGHLAPPFKPFLVEDFPGIIQASARLLGDSPLMTYKEGDVQIVEDDFFFAEPEVFDIFSFPFVEGNPATALSEPNTVVITESTAQKYFGDESPMGKTLNYNQQVDIKVTGVVKDVPGNSHFHFNMLASFVMVENFLGEEEMMSNWGSNNYATYILLPEGYNPADLEAQFPDFIDKHVTGDSDVMASEWTALHLWPLTDIHLHSHLDSEIEANGDIAYVYIYTIIALFIMVIACINFINLTTARATRRAKEVGVRKVMGAEKASLIKQFLSESVLVALFALVVAAVLVSLVLPYFNDFVDKSLSFNVLQNPFLLVLLLGIVLLVGMISGSYPAFYLSAFQPARILRSSKGNSKGNSYLRSGLVILQFVISIALIIGVVTVEGQLDYVKSKPLGFNQENLVVLPANQAIFDQYEELKAQLLTQPGITDVTLSSRVPSGRLLDSQGGQVEVNGEMKGLDFRLANVDVDHDFINSFGIKLLAGRNFDINRASDSTEAFIVNESAIRAIGYDSPEEAIDKEMTYAGRRGRIIGVTEDFHFESLHQSISPIVFYITSRQVFNLVARIQPDAMSETMDYLKDRWSYLMPGYPFDYYLIGDRFQGQYDLEDRLSQIVQYFSILAIFIAMLGLIGLASYTAEQRVKEIGIRKVLGASVGQILLLLTTGFTRLIVIAFLVACPLAYYFMSRWLDTFAYHDSLNIWVFALAGFAALMVAWLTVGSQTISAATRNPVHSLRSE</sequence>
<organism evidence="9">
    <name type="scientific">Roseihalotalea indica</name>
    <dbReference type="NCBI Taxonomy" id="2867963"/>
    <lineage>
        <taxon>Bacteria</taxon>
        <taxon>Pseudomonadati</taxon>
        <taxon>Bacteroidota</taxon>
        <taxon>Cytophagia</taxon>
        <taxon>Cytophagales</taxon>
        <taxon>Catalimonadaceae</taxon>
        <taxon>Roseihalotalea</taxon>
    </lineage>
</organism>
<evidence type="ECO:0000256" key="2">
    <source>
        <dbReference type="ARBA" id="ARBA00022475"/>
    </source>
</evidence>
<dbReference type="InterPro" id="IPR025857">
    <property type="entry name" value="MacB_PCD"/>
</dbReference>
<keyword evidence="4 6" id="KW-1133">Transmembrane helix</keyword>
<evidence type="ECO:0000259" key="7">
    <source>
        <dbReference type="Pfam" id="PF02687"/>
    </source>
</evidence>
<dbReference type="InterPro" id="IPR050250">
    <property type="entry name" value="Macrolide_Exporter_MacB"/>
</dbReference>
<comment type="subcellular location">
    <subcellularLocation>
        <location evidence="1">Cell membrane</location>
        <topology evidence="1">Multi-pass membrane protein</topology>
    </subcellularLocation>
</comment>
<evidence type="ECO:0000259" key="8">
    <source>
        <dbReference type="Pfam" id="PF12704"/>
    </source>
</evidence>
<feature type="transmembrane region" description="Helical" evidence="6">
    <location>
        <begin position="21"/>
        <end position="43"/>
    </location>
</feature>
<protein>
    <submittedName>
        <fullName evidence="9">ABC transporter permease</fullName>
    </submittedName>
</protein>
<keyword evidence="5 6" id="KW-0472">Membrane</keyword>
<feature type="transmembrane region" description="Helical" evidence="6">
    <location>
        <begin position="727"/>
        <end position="753"/>
    </location>
</feature>
<dbReference type="AlphaFoldDB" id="A0AA49Q013"/>
<feature type="domain" description="MacB-like periplasmic core" evidence="8">
    <location>
        <begin position="20"/>
        <end position="243"/>
    </location>
</feature>
<feature type="transmembrane region" description="Helical" evidence="6">
    <location>
        <begin position="290"/>
        <end position="311"/>
    </location>
</feature>
<name>A0AA49Q013_9BACT</name>
<feature type="domain" description="ABC3 transporter permease C-terminal" evidence="7">
    <location>
        <begin position="686"/>
        <end position="798"/>
    </location>
</feature>
<dbReference type="Pfam" id="PF02687">
    <property type="entry name" value="FtsX"/>
    <property type="match status" value="2"/>
</dbReference>
<proteinExistence type="predicted"/>
<dbReference type="Pfam" id="PF12704">
    <property type="entry name" value="MacB_PCD"/>
    <property type="match status" value="1"/>
</dbReference>
<feature type="transmembrane region" description="Helical" evidence="6">
    <location>
        <begin position="347"/>
        <end position="365"/>
    </location>
</feature>
<feature type="domain" description="ABC3 transporter permease C-terminal" evidence="7">
    <location>
        <begin position="297"/>
        <end position="413"/>
    </location>
</feature>
<feature type="transmembrane region" description="Helical" evidence="6">
    <location>
        <begin position="685"/>
        <end position="706"/>
    </location>
</feature>
<accession>A0AA49Q013</accession>
<dbReference type="PANTHER" id="PTHR30572:SF18">
    <property type="entry name" value="ABC-TYPE MACROLIDE FAMILY EXPORT SYSTEM PERMEASE COMPONENT 2"/>
    <property type="match status" value="1"/>
</dbReference>
<feature type="transmembrane region" description="Helical" evidence="6">
    <location>
        <begin position="385"/>
        <end position="409"/>
    </location>
</feature>
<dbReference type="PANTHER" id="PTHR30572">
    <property type="entry name" value="MEMBRANE COMPONENT OF TRANSPORTER-RELATED"/>
    <property type="match status" value="1"/>
</dbReference>
<reference evidence="9" key="1">
    <citation type="journal article" date="2023" name="Comput. Struct. Biotechnol. J.">
        <title>Discovery of a novel marine Bacteroidetes with a rich repertoire of carbohydrate-active enzymes.</title>
        <authorList>
            <person name="Chen B."/>
            <person name="Liu G."/>
            <person name="Chen Q."/>
            <person name="Wang H."/>
            <person name="Liu L."/>
            <person name="Tang K."/>
        </authorList>
    </citation>
    <scope>NUCLEOTIDE SEQUENCE</scope>
    <source>
        <strain evidence="9">TK19036</strain>
    </source>
</reference>
<evidence type="ECO:0000256" key="4">
    <source>
        <dbReference type="ARBA" id="ARBA00022989"/>
    </source>
</evidence>
<dbReference type="InterPro" id="IPR003838">
    <property type="entry name" value="ABC3_permease_C"/>
</dbReference>
<keyword evidence="3 6" id="KW-0812">Transmembrane</keyword>
<reference evidence="9" key="2">
    <citation type="journal article" date="2024" name="Antonie Van Leeuwenhoek">
        <title>Roseihalotalea indica gen. nov., sp. nov., a halophilic Bacteroidetes from mesopelagic Southwest Indian Ocean with higher carbohydrate metabolic potential.</title>
        <authorList>
            <person name="Chen B."/>
            <person name="Zhang M."/>
            <person name="Lin D."/>
            <person name="Ye J."/>
            <person name="Tang K."/>
        </authorList>
    </citation>
    <scope>NUCLEOTIDE SEQUENCE</scope>
    <source>
        <strain evidence="9">TK19036</strain>
    </source>
</reference>
<dbReference type="EMBL" id="CP120682">
    <property type="protein sequence ID" value="WKN39847.1"/>
    <property type="molecule type" value="Genomic_DNA"/>
</dbReference>
<evidence type="ECO:0000256" key="6">
    <source>
        <dbReference type="SAM" id="Phobius"/>
    </source>
</evidence>
<dbReference type="GO" id="GO:0005886">
    <property type="term" value="C:plasma membrane"/>
    <property type="evidence" value="ECO:0007669"/>
    <property type="project" value="UniProtKB-SubCell"/>
</dbReference>
<evidence type="ECO:0000256" key="1">
    <source>
        <dbReference type="ARBA" id="ARBA00004651"/>
    </source>
</evidence>
<dbReference type="GO" id="GO:0022857">
    <property type="term" value="F:transmembrane transporter activity"/>
    <property type="evidence" value="ECO:0007669"/>
    <property type="project" value="TreeGrafter"/>
</dbReference>
<feature type="transmembrane region" description="Helical" evidence="6">
    <location>
        <begin position="765"/>
        <end position="786"/>
    </location>
</feature>
<gene>
    <name evidence="9" type="ORF">K4G66_14220</name>
</gene>
<feature type="transmembrane region" description="Helical" evidence="6">
    <location>
        <begin position="430"/>
        <end position="453"/>
    </location>
</feature>
<dbReference type="PROSITE" id="PS51257">
    <property type="entry name" value="PROKAR_LIPOPROTEIN"/>
    <property type="match status" value="1"/>
</dbReference>
<evidence type="ECO:0000313" key="9">
    <source>
        <dbReference type="EMBL" id="WKN39847.1"/>
    </source>
</evidence>
<evidence type="ECO:0000256" key="5">
    <source>
        <dbReference type="ARBA" id="ARBA00023136"/>
    </source>
</evidence>